<evidence type="ECO:0000313" key="3">
    <source>
        <dbReference type="EMBL" id="BAL89965.1"/>
    </source>
</evidence>
<dbReference type="GO" id="GO:0005886">
    <property type="term" value="C:plasma membrane"/>
    <property type="evidence" value="ECO:0007669"/>
    <property type="project" value="UniProtKB-SubCell"/>
</dbReference>
<dbReference type="HOGENOM" id="CLU_030955_0_0_11"/>
<dbReference type="PANTHER" id="PTHR40659:SF1">
    <property type="entry name" value="NICKEL_COBALT EFFLUX SYSTEM RCNA"/>
    <property type="match status" value="1"/>
</dbReference>
<keyword evidence="2" id="KW-0732">Signal</keyword>
<feature type="chain" id="PRO_5003628727" evidence="2">
    <location>
        <begin position="24"/>
        <end position="511"/>
    </location>
</feature>
<dbReference type="Proteomes" id="UP000007882">
    <property type="component" value="Chromosome"/>
</dbReference>
<dbReference type="RefSeq" id="WP_014444854.1">
    <property type="nucleotide sequence ID" value="NC_017093.1"/>
</dbReference>
<dbReference type="PANTHER" id="PTHR40659">
    <property type="entry name" value="NICKEL/COBALT EFFLUX SYSTEM RCNA"/>
    <property type="match status" value="1"/>
</dbReference>
<accession>I0HAC8</accession>
<dbReference type="InterPro" id="IPR051224">
    <property type="entry name" value="NiCoT_RcnA"/>
</dbReference>
<dbReference type="AlphaFoldDB" id="I0HAC8"/>
<dbReference type="EMBL" id="AP012319">
    <property type="protein sequence ID" value="BAL89965.1"/>
    <property type="molecule type" value="Genomic_DNA"/>
</dbReference>
<keyword evidence="1" id="KW-1133">Transmembrane helix</keyword>
<dbReference type="OrthoDB" id="271709at2"/>
<gene>
    <name evidence="3" type="ordered locus">AMIS_47450</name>
</gene>
<keyword evidence="4" id="KW-1185">Reference proteome</keyword>
<evidence type="ECO:0000313" key="4">
    <source>
        <dbReference type="Proteomes" id="UP000007882"/>
    </source>
</evidence>
<dbReference type="STRING" id="512565.AMIS_47450"/>
<name>I0HAC8_ACTM4</name>
<protein>
    <submittedName>
        <fullName evidence="3">Putative high-affinity nickel transporter</fullName>
    </submittedName>
</protein>
<dbReference type="GO" id="GO:0006824">
    <property type="term" value="P:cobalt ion transport"/>
    <property type="evidence" value="ECO:0007669"/>
    <property type="project" value="UniProtKB-KW"/>
</dbReference>
<feature type="transmembrane region" description="Helical" evidence="1">
    <location>
        <begin position="442"/>
        <end position="467"/>
    </location>
</feature>
<dbReference type="PATRIC" id="fig|512565.3.peg.4734"/>
<reference evidence="3 4" key="1">
    <citation type="submission" date="2012-02" db="EMBL/GenBank/DDBJ databases">
        <title>Complete genome sequence of Actinoplanes missouriensis 431 (= NBRC 102363).</title>
        <authorList>
            <person name="Ohnishi Y."/>
            <person name="Ishikawa J."/>
            <person name="Sekine M."/>
            <person name="Hosoyama A."/>
            <person name="Harada T."/>
            <person name="Narita H."/>
            <person name="Hata T."/>
            <person name="Konno Y."/>
            <person name="Tutikane K."/>
            <person name="Fujita N."/>
            <person name="Horinouchi S."/>
            <person name="Hayakawa M."/>
        </authorList>
    </citation>
    <scope>NUCLEOTIDE SEQUENCE [LARGE SCALE GENOMIC DNA]</scope>
    <source>
        <strain evidence="4">ATCC 14538 / DSM 43046 / CBS 188.64 / JCM 3121 / NBRC 102363 / NCIMB 12654 / NRRL B-3342 / UNCC 431</strain>
    </source>
</reference>
<feature type="transmembrane region" description="Helical" evidence="1">
    <location>
        <begin position="487"/>
        <end position="506"/>
    </location>
</feature>
<evidence type="ECO:0000256" key="2">
    <source>
        <dbReference type="SAM" id="SignalP"/>
    </source>
</evidence>
<feature type="transmembrane region" description="Helical" evidence="1">
    <location>
        <begin position="211"/>
        <end position="231"/>
    </location>
</feature>
<dbReference type="GO" id="GO:0015099">
    <property type="term" value="F:nickel cation transmembrane transporter activity"/>
    <property type="evidence" value="ECO:0007669"/>
    <property type="project" value="TreeGrafter"/>
</dbReference>
<organism evidence="3 4">
    <name type="scientific">Actinoplanes missouriensis (strain ATCC 14538 / DSM 43046 / CBS 188.64 / JCM 3121 / NBRC 102363 / NCIMB 12654 / NRRL B-3342 / UNCC 431)</name>
    <dbReference type="NCBI Taxonomy" id="512565"/>
    <lineage>
        <taxon>Bacteria</taxon>
        <taxon>Bacillati</taxon>
        <taxon>Actinomycetota</taxon>
        <taxon>Actinomycetes</taxon>
        <taxon>Micromonosporales</taxon>
        <taxon>Micromonosporaceae</taxon>
        <taxon>Actinoplanes</taxon>
    </lineage>
</organism>
<keyword evidence="1" id="KW-0812">Transmembrane</keyword>
<feature type="transmembrane region" description="Helical" evidence="1">
    <location>
        <begin position="252"/>
        <end position="279"/>
    </location>
</feature>
<evidence type="ECO:0000256" key="1">
    <source>
        <dbReference type="SAM" id="Phobius"/>
    </source>
</evidence>
<dbReference type="GO" id="GO:0032025">
    <property type="term" value="P:response to cobalt ion"/>
    <property type="evidence" value="ECO:0007669"/>
    <property type="project" value="TreeGrafter"/>
</dbReference>
<feature type="signal peptide" evidence="2">
    <location>
        <begin position="1"/>
        <end position="23"/>
    </location>
</feature>
<feature type="transmembrane region" description="Helical" evidence="1">
    <location>
        <begin position="285"/>
        <end position="306"/>
    </location>
</feature>
<dbReference type="KEGG" id="ams:AMIS_47450"/>
<sequence length="511" mass="52679">MITKIGAIGLALLAALPATPAEAHSLDEVIQQVYLTPAATTLDVQIDIVAGALVAPGFARSLDTDRDRRLSASETSAHDVRVKSALALATGGASADFTLTGSDYPEYDLLAAGGGVITVRATAPLPASTGAFAVTDGYVAEQKTRIQMSVLVAKGAGRAAGSIRRGHEGRAIAVGLTAAAAPPVARSDTPPREGTGGAMLDALREPVASPWALALLIGVCALLGALHALTPGHGKAMLAAYLVGSRGTPRQAVALGATVTVTHTGSVLLLGAAVLAAGHYVMPDLLVPGLKVVTGVVVLALGVRVLRRRVRGEGRGHAHGHSHEHAHGHDDVHGDLHGHVHEEFHGHVHEEFHGHVREEFHGQVQGEHDHVLADEEQRLHDGETAPSHGTLSPYLVKERERTARVSTASRREIAAMGAAGGLIPCPEALGVLILAVGLHRTALGLAMIVAFSAGLGAVLVGLGLILVTARDRFTDVRPGPLLRRLPVVSAAVVVVLGVVMTVSGVADAIRF</sequence>
<dbReference type="GO" id="GO:0010045">
    <property type="term" value="P:response to nickel cation"/>
    <property type="evidence" value="ECO:0007669"/>
    <property type="project" value="TreeGrafter"/>
</dbReference>
<feature type="transmembrane region" description="Helical" evidence="1">
    <location>
        <begin position="413"/>
        <end position="436"/>
    </location>
</feature>
<dbReference type="GO" id="GO:0046583">
    <property type="term" value="F:monoatomic cation efflux transmembrane transporter activity"/>
    <property type="evidence" value="ECO:0007669"/>
    <property type="project" value="TreeGrafter"/>
</dbReference>
<dbReference type="eggNOG" id="COG2215">
    <property type="taxonomic scope" value="Bacteria"/>
</dbReference>
<proteinExistence type="predicted"/>
<keyword evidence="1" id="KW-0472">Membrane</keyword>